<reference evidence="2" key="1">
    <citation type="journal article" date="2020" name="Cell">
        <title>Large-Scale Comparative Analyses of Tick Genomes Elucidate Their Genetic Diversity and Vector Capacities.</title>
        <authorList>
            <consortium name="Tick Genome and Microbiome Consortium (TIGMIC)"/>
            <person name="Jia N."/>
            <person name="Wang J."/>
            <person name="Shi W."/>
            <person name="Du L."/>
            <person name="Sun Y."/>
            <person name="Zhan W."/>
            <person name="Jiang J.F."/>
            <person name="Wang Q."/>
            <person name="Zhang B."/>
            <person name="Ji P."/>
            <person name="Bell-Sakyi L."/>
            <person name="Cui X.M."/>
            <person name="Yuan T.T."/>
            <person name="Jiang B.G."/>
            <person name="Yang W.F."/>
            <person name="Lam T.T."/>
            <person name="Chang Q.C."/>
            <person name="Ding S.J."/>
            <person name="Wang X.J."/>
            <person name="Zhu J.G."/>
            <person name="Ruan X.D."/>
            <person name="Zhao L."/>
            <person name="Wei J.T."/>
            <person name="Ye R.Z."/>
            <person name="Que T.C."/>
            <person name="Du C.H."/>
            <person name="Zhou Y.H."/>
            <person name="Cheng J.X."/>
            <person name="Dai P.F."/>
            <person name="Guo W.B."/>
            <person name="Han X.H."/>
            <person name="Huang E.J."/>
            <person name="Li L.F."/>
            <person name="Wei W."/>
            <person name="Gao Y.C."/>
            <person name="Liu J.Z."/>
            <person name="Shao H.Z."/>
            <person name="Wang X."/>
            <person name="Wang C.C."/>
            <person name="Yang T.C."/>
            <person name="Huo Q.B."/>
            <person name="Li W."/>
            <person name="Chen H.Y."/>
            <person name="Chen S.E."/>
            <person name="Zhou L.G."/>
            <person name="Ni X.B."/>
            <person name="Tian J.H."/>
            <person name="Sheng Y."/>
            <person name="Liu T."/>
            <person name="Pan Y.S."/>
            <person name="Xia L.Y."/>
            <person name="Li J."/>
            <person name="Zhao F."/>
            <person name="Cao W.C."/>
        </authorList>
    </citation>
    <scope>NUCLEOTIDE SEQUENCE</scope>
    <source>
        <strain evidence="2">Rsan-2018</strain>
    </source>
</reference>
<reference evidence="2" key="2">
    <citation type="submission" date="2021-09" db="EMBL/GenBank/DDBJ databases">
        <authorList>
            <person name="Jia N."/>
            <person name="Wang J."/>
            <person name="Shi W."/>
            <person name="Du L."/>
            <person name="Sun Y."/>
            <person name="Zhan W."/>
            <person name="Jiang J."/>
            <person name="Wang Q."/>
            <person name="Zhang B."/>
            <person name="Ji P."/>
            <person name="Sakyi L.B."/>
            <person name="Cui X."/>
            <person name="Yuan T."/>
            <person name="Jiang B."/>
            <person name="Yang W."/>
            <person name="Lam T.T.-Y."/>
            <person name="Chang Q."/>
            <person name="Ding S."/>
            <person name="Wang X."/>
            <person name="Zhu J."/>
            <person name="Ruan X."/>
            <person name="Zhao L."/>
            <person name="Wei J."/>
            <person name="Que T."/>
            <person name="Du C."/>
            <person name="Cheng J."/>
            <person name="Dai P."/>
            <person name="Han X."/>
            <person name="Huang E."/>
            <person name="Gao Y."/>
            <person name="Liu J."/>
            <person name="Shao H."/>
            <person name="Ye R."/>
            <person name="Li L."/>
            <person name="Wei W."/>
            <person name="Wang X."/>
            <person name="Wang C."/>
            <person name="Huo Q."/>
            <person name="Li W."/>
            <person name="Guo W."/>
            <person name="Chen H."/>
            <person name="Chen S."/>
            <person name="Zhou L."/>
            <person name="Zhou L."/>
            <person name="Ni X."/>
            <person name="Tian J."/>
            <person name="Zhou Y."/>
            <person name="Sheng Y."/>
            <person name="Liu T."/>
            <person name="Pan Y."/>
            <person name="Xia L."/>
            <person name="Li J."/>
            <person name="Zhao F."/>
            <person name="Cao W."/>
        </authorList>
    </citation>
    <scope>NUCLEOTIDE SEQUENCE</scope>
    <source>
        <strain evidence="2">Rsan-2018</strain>
        <tissue evidence="2">Larvae</tissue>
    </source>
</reference>
<gene>
    <name evidence="2" type="ORF">HPB52_000608</name>
</gene>
<feature type="region of interest" description="Disordered" evidence="1">
    <location>
        <begin position="179"/>
        <end position="213"/>
    </location>
</feature>
<sequence>MRAPARGHQGTLRKATQRSGRPSSPARAHGANFGLWTAAPPRPAALTEQASAVIHKTGCECEVPSSDYFVLFSGNRRDQCMHTTRHGLLSASEACEGQSRQHFPALTLFLCVRAATQPSRVRFLIQDREGDRSEDRSMESFLPLKNTFSNMCESLGPPVSPCRGTSLLPALSRRASRRRLNALDGTKDDALWESGDSGRGDDSQSDFSTSDSD</sequence>
<name>A0A9D4QBI1_RHISA</name>
<feature type="compositionally biased region" description="Basic and acidic residues" evidence="1">
    <location>
        <begin position="185"/>
        <end position="202"/>
    </location>
</feature>
<accession>A0A9D4QBI1</accession>
<dbReference type="Proteomes" id="UP000821837">
    <property type="component" value="Chromosome 10"/>
</dbReference>
<comment type="caution">
    <text evidence="2">The sequence shown here is derived from an EMBL/GenBank/DDBJ whole genome shotgun (WGS) entry which is preliminary data.</text>
</comment>
<evidence type="ECO:0000256" key="1">
    <source>
        <dbReference type="SAM" id="MobiDB-lite"/>
    </source>
</evidence>
<keyword evidence="3" id="KW-1185">Reference proteome</keyword>
<proteinExistence type="predicted"/>
<feature type="region of interest" description="Disordered" evidence="1">
    <location>
        <begin position="1"/>
        <end position="35"/>
    </location>
</feature>
<evidence type="ECO:0000313" key="2">
    <source>
        <dbReference type="EMBL" id="KAH7975347.1"/>
    </source>
</evidence>
<dbReference type="AlphaFoldDB" id="A0A9D4QBI1"/>
<evidence type="ECO:0000313" key="3">
    <source>
        <dbReference type="Proteomes" id="UP000821837"/>
    </source>
</evidence>
<organism evidence="2 3">
    <name type="scientific">Rhipicephalus sanguineus</name>
    <name type="common">Brown dog tick</name>
    <name type="synonym">Ixodes sanguineus</name>
    <dbReference type="NCBI Taxonomy" id="34632"/>
    <lineage>
        <taxon>Eukaryota</taxon>
        <taxon>Metazoa</taxon>
        <taxon>Ecdysozoa</taxon>
        <taxon>Arthropoda</taxon>
        <taxon>Chelicerata</taxon>
        <taxon>Arachnida</taxon>
        <taxon>Acari</taxon>
        <taxon>Parasitiformes</taxon>
        <taxon>Ixodida</taxon>
        <taxon>Ixodoidea</taxon>
        <taxon>Ixodidae</taxon>
        <taxon>Rhipicephalinae</taxon>
        <taxon>Rhipicephalus</taxon>
        <taxon>Rhipicephalus</taxon>
    </lineage>
</organism>
<dbReference type="EMBL" id="JABSTV010001246">
    <property type="protein sequence ID" value="KAH7975347.1"/>
    <property type="molecule type" value="Genomic_DNA"/>
</dbReference>
<protein>
    <submittedName>
        <fullName evidence="2">Uncharacterized protein</fullName>
    </submittedName>
</protein>